<evidence type="ECO:0000313" key="2">
    <source>
        <dbReference type="EMBL" id="CAG8595520.1"/>
    </source>
</evidence>
<evidence type="ECO:0000256" key="1">
    <source>
        <dbReference type="SAM" id="Coils"/>
    </source>
</evidence>
<gene>
    <name evidence="2" type="ORF">DEBURN_LOCUS9266</name>
</gene>
<keyword evidence="3" id="KW-1185">Reference proteome</keyword>
<reference evidence="2" key="1">
    <citation type="submission" date="2021-06" db="EMBL/GenBank/DDBJ databases">
        <authorList>
            <person name="Kallberg Y."/>
            <person name="Tangrot J."/>
            <person name="Rosling A."/>
        </authorList>
    </citation>
    <scope>NUCLEOTIDE SEQUENCE</scope>
    <source>
        <strain evidence="2">AZ414A</strain>
    </source>
</reference>
<name>A0A9N9CB25_9GLOM</name>
<dbReference type="AlphaFoldDB" id="A0A9N9CB25"/>
<feature type="coiled-coil region" evidence="1">
    <location>
        <begin position="7"/>
        <end position="62"/>
    </location>
</feature>
<dbReference type="EMBL" id="CAJVPK010001690">
    <property type="protein sequence ID" value="CAG8595520.1"/>
    <property type="molecule type" value="Genomic_DNA"/>
</dbReference>
<dbReference type="Proteomes" id="UP000789706">
    <property type="component" value="Unassembled WGS sequence"/>
</dbReference>
<keyword evidence="1" id="KW-0175">Coiled coil</keyword>
<proteinExistence type="predicted"/>
<sequence>MARITELEQTVGEKDELMARIVELEQSAKSSQTENVKLKAEIKELKQAVKNIMNHKRTATNDLKSPACSTPLSNNRENVQVVDSLNHHEADQSMTSTDLVTLDTSEQDQDLSLVNQDASTGSEKTVNLLCDAKTVTKCHDLNNSDTTSEILESDNQIVEGLIQEMIYDQAENIVSSEINPLYSNNDEVNATEINKLCIQDMAPDSVQSLSDLFDKAIKSGQKQILNWYYYSLEFENKVKSLIADGKIKDKTARSKIYKEMKAFLPNITDLRYFELTCILMNDNMSSNTILHDYSSSHPIIASGKMLTDDYYKWYAELDDLSTPLTDKIRLILYRAYTEETGLDPWINSETSESKQIKEDADDYMSHECVIKISKFPEDKDIIHDAVHKRFPFLTYTNSNAWHRDVFKYTNLKAKCPICKDVHTRLGIWGDWSYLAYWKLRYQTKSVTHQFIQTKPTYINMPSNMEWIPVITEAEKKRWTMGCFRGDLERDMRCYQDGIKRKEDPRKYHKFLTDRDRLIGEELLRRGILKSGLSTTWLDDLMEEWEKTYNQFVQIFN</sequence>
<evidence type="ECO:0000313" key="3">
    <source>
        <dbReference type="Proteomes" id="UP000789706"/>
    </source>
</evidence>
<accession>A0A9N9CB25</accession>
<comment type="caution">
    <text evidence="2">The sequence shown here is derived from an EMBL/GenBank/DDBJ whole genome shotgun (WGS) entry which is preliminary data.</text>
</comment>
<organism evidence="2 3">
    <name type="scientific">Diversispora eburnea</name>
    <dbReference type="NCBI Taxonomy" id="1213867"/>
    <lineage>
        <taxon>Eukaryota</taxon>
        <taxon>Fungi</taxon>
        <taxon>Fungi incertae sedis</taxon>
        <taxon>Mucoromycota</taxon>
        <taxon>Glomeromycotina</taxon>
        <taxon>Glomeromycetes</taxon>
        <taxon>Diversisporales</taxon>
        <taxon>Diversisporaceae</taxon>
        <taxon>Diversispora</taxon>
    </lineage>
</organism>
<protein>
    <submittedName>
        <fullName evidence="2">5272_t:CDS:1</fullName>
    </submittedName>
</protein>